<reference evidence="1" key="1">
    <citation type="submission" date="2016-10" db="EMBL/GenBank/DDBJ databases">
        <authorList>
            <person name="Benchimol M."/>
            <person name="Almeida L.G."/>
            <person name="Vasconcelos A.T."/>
            <person name="Perreira-Neves A."/>
            <person name="Rosa I.A."/>
            <person name="Tasca T."/>
            <person name="Bogo M.R."/>
            <person name="de Souza W."/>
        </authorList>
    </citation>
    <scope>NUCLEOTIDE SEQUENCE [LARGE SCALE GENOMIC DNA]</scope>
    <source>
        <strain evidence="1">K</strain>
    </source>
</reference>
<comment type="caution">
    <text evidence="1">The sequence shown here is derived from an EMBL/GenBank/DDBJ whole genome shotgun (WGS) entry which is preliminary data.</text>
</comment>
<dbReference type="EMBL" id="MLAK01000673">
    <property type="protein sequence ID" value="OHT08215.1"/>
    <property type="molecule type" value="Genomic_DNA"/>
</dbReference>
<evidence type="ECO:0008006" key="3">
    <source>
        <dbReference type="Google" id="ProtNLM"/>
    </source>
</evidence>
<sequence>MAFTRIFKRNNIADHYEIPDMFKTLIKFMLTNFDDELRYINKEPFFQFYRQFNINMISRKEIKKNAPLIQSTPFDSIPKIFNFDIDLSPSYFELLLFLCGTEKPFQNMHDILNEVIPFYIRYIYYISFQFIHLDETKNDNTSVYNMSLFIDTIKKLIWLFFANQHDYFDECISAFSYLSFELCNLLKNNKNMKIKYKDFLLALPYVAEPLIAFLSNTYTQNINISPLIYFLSSMFSFIFEQNLANDQTMAIVFTYLCLFSKVPNIRMILDEESYISSYVFFIYLMGRENSSQIGIKQYVFVSLQNLLPLRVFRDNYKSMLSYEPLCSSIFQYIWQIVCHVNSNIEITLPKTDEKVEHSPAEYTGDISKLLISDFFTTNTPNKFSKKLPKFEMNIKFAKDITCMSFLSNVILFIKSDINFLYSLFSVFEQKQSCCDNPLHRMFMAFLLKELPSQMVLEFMNKGRLKALFNSKTINIIKYAQDPNLWMLFDSSVATFDLIHSLMNANNSIELKMTIAHLIQHIIRKNEYGSTSSILYFLSNIFKDISKDFGTILFNNDFIYALIFTDLVLIKELIVKRNDDLCFVHLCILKFFSLFLTRKISNIQMFYENVLGVPYYWTIIFDESTQNIGTKCMSQSYDVKGASKIVVESINTYFIDILKHNRVNIKIANLFQKFLNSMIQTIKSSTENFIETLQSTKFLATSSKVCAEIVQIFGNSKEYSTNNPTVDIIYSTLNFYSIISRVAILSPFETPEMEKNLLDFISLQKFFQINESIVDILISFSMGAELKISDEFYHIQIKNTSALSILISWCEGTRYLLDVFTMIQQLIKFSVANRYLLFKGNIVSLLLHNITETTNIIVMDILTDIFSFYFQKTELNELFNTLIKSSATIQLSLFQMIKTCICHDNTGTPSAFFHISQKNHNHHFTINGFHFDYPINISFFARFESCKDSTLIIISNSEELLKIQMRNSAMIIKTETEILHLFDSIPILGWQKVILSINNNAITISICGIGSSYMNNQDFKMTNMVVLKKTLFESNNKLTISDCDLDFDEFIIENLGYFSAKMVQNQRCINKYQSKVKANFFGIIIPYSLTINEVIAASGGILIMLPLFSIIPKNSYEHFSIVIDLLIHVLDNQKYHSYQPNLIRSLCAIFKKFDFSLSPKSISNKILNLTQILSSIEIDQYKRELEQYFFSDFELTSKFPGILPQSYIENPKLLNETLSLKEIFIHISLLKDENKIQYLPLLQSYVKQDFLKEEMGTFYYFSLVPDMVELTMTFLINNWGKIPHFNFAKIFSSESTKILLWGIKALSILVSKGLEEELLEQYILSIPAVWNNIQRPDFFLETLLSYLFHTSSDEMHEKLSFTFNFLEIYPFHNIQLLPIFCHVLPNSTISKQAVEYIFARLEQNTGEEIFKAPIWFTCLSYMSTFLEKNNNNFLKILGRIVASNPIKLFEPTIVHSFIICQICGTSFEQVVWQLSNVILSLPNESVISYDFILSLLLCLPKYSIKIEKPADFLSFVNESLLFSIDKIEYNPIIQENTHGLSEVLIHLFLLLLQALYKFHNNFLENAFSPFDNLGEAVAAILYYSPEEKVLEYLFSIDISMPEYMKRIMKCRDKIDRDSINHIDISTIELIVKHSDQFITTFSKWFKS</sequence>
<gene>
    <name evidence="1" type="ORF">TRFO_23285</name>
</gene>
<accession>A0A1J4K9V7</accession>
<dbReference type="GeneID" id="94837764"/>
<name>A0A1J4K9V7_9EUKA</name>
<evidence type="ECO:0000313" key="2">
    <source>
        <dbReference type="Proteomes" id="UP000179807"/>
    </source>
</evidence>
<organism evidence="1 2">
    <name type="scientific">Tritrichomonas foetus</name>
    <dbReference type="NCBI Taxonomy" id="1144522"/>
    <lineage>
        <taxon>Eukaryota</taxon>
        <taxon>Metamonada</taxon>
        <taxon>Parabasalia</taxon>
        <taxon>Tritrichomonadida</taxon>
        <taxon>Tritrichomonadidae</taxon>
        <taxon>Tritrichomonas</taxon>
    </lineage>
</organism>
<evidence type="ECO:0000313" key="1">
    <source>
        <dbReference type="EMBL" id="OHT08215.1"/>
    </source>
</evidence>
<dbReference type="RefSeq" id="XP_068361351.1">
    <property type="nucleotide sequence ID" value="XM_068503060.1"/>
</dbReference>
<protein>
    <recommendedName>
        <fullName evidence="3">Beige/BEACH domain containing protein</fullName>
    </recommendedName>
</protein>
<dbReference type="Proteomes" id="UP000179807">
    <property type="component" value="Unassembled WGS sequence"/>
</dbReference>
<dbReference type="VEuPathDB" id="TrichDB:TRFO_23285"/>
<proteinExistence type="predicted"/>
<keyword evidence="2" id="KW-1185">Reference proteome</keyword>